<keyword evidence="5" id="KW-0119">Carbohydrate metabolism</keyword>
<dbReference type="Gene3D" id="3.20.20.370">
    <property type="entry name" value="Glycoside hydrolase/deacetylase"/>
    <property type="match status" value="1"/>
</dbReference>
<reference evidence="9" key="1">
    <citation type="journal article" date="2020" name="Stud. Mycol.">
        <title>101 Dothideomycetes genomes: a test case for predicting lifestyles and emergence of pathogens.</title>
        <authorList>
            <person name="Haridas S."/>
            <person name="Albert R."/>
            <person name="Binder M."/>
            <person name="Bloem J."/>
            <person name="Labutti K."/>
            <person name="Salamov A."/>
            <person name="Andreopoulos B."/>
            <person name="Baker S."/>
            <person name="Barry K."/>
            <person name="Bills G."/>
            <person name="Bluhm B."/>
            <person name="Cannon C."/>
            <person name="Castanera R."/>
            <person name="Culley D."/>
            <person name="Daum C."/>
            <person name="Ezra D."/>
            <person name="Gonzalez J."/>
            <person name="Henrissat B."/>
            <person name="Kuo A."/>
            <person name="Liang C."/>
            <person name="Lipzen A."/>
            <person name="Lutzoni F."/>
            <person name="Magnuson J."/>
            <person name="Mondo S."/>
            <person name="Nolan M."/>
            <person name="Ohm R."/>
            <person name="Pangilinan J."/>
            <person name="Park H.-J."/>
            <person name="Ramirez L."/>
            <person name="Alfaro M."/>
            <person name="Sun H."/>
            <person name="Tritt A."/>
            <person name="Yoshinaga Y."/>
            <person name="Zwiers L.-H."/>
            <person name="Turgeon B."/>
            <person name="Goodwin S."/>
            <person name="Spatafora J."/>
            <person name="Crous P."/>
            <person name="Grigoriev I."/>
        </authorList>
    </citation>
    <scope>NUCLEOTIDE SEQUENCE</scope>
    <source>
        <strain evidence="9">CBS 113818</strain>
    </source>
</reference>
<evidence type="ECO:0000256" key="3">
    <source>
        <dbReference type="ARBA" id="ARBA00022729"/>
    </source>
</evidence>
<dbReference type="CDD" id="cd10951">
    <property type="entry name" value="CE4_ClCDA_like"/>
    <property type="match status" value="1"/>
</dbReference>
<evidence type="ECO:0000256" key="4">
    <source>
        <dbReference type="ARBA" id="ARBA00022801"/>
    </source>
</evidence>
<dbReference type="PROSITE" id="PS51677">
    <property type="entry name" value="NODB"/>
    <property type="match status" value="1"/>
</dbReference>
<dbReference type="SUPFAM" id="SSF88713">
    <property type="entry name" value="Glycoside hydrolase/deacetylase"/>
    <property type="match status" value="1"/>
</dbReference>
<evidence type="ECO:0000259" key="8">
    <source>
        <dbReference type="PROSITE" id="PS51677"/>
    </source>
</evidence>
<evidence type="ECO:0000256" key="6">
    <source>
        <dbReference type="ARBA" id="ARBA00023285"/>
    </source>
</evidence>
<keyword evidence="4 9" id="KW-0378">Hydrolase</keyword>
<accession>A0A6A7AJJ5</accession>
<keyword evidence="6" id="KW-0170">Cobalt</keyword>
<dbReference type="OrthoDB" id="407355at2759"/>
<evidence type="ECO:0000313" key="10">
    <source>
        <dbReference type="Proteomes" id="UP000799424"/>
    </source>
</evidence>
<dbReference type="EMBL" id="MU006216">
    <property type="protein sequence ID" value="KAF2832867.1"/>
    <property type="molecule type" value="Genomic_DNA"/>
</dbReference>
<feature type="domain" description="NodB homology" evidence="8">
    <location>
        <begin position="58"/>
        <end position="249"/>
    </location>
</feature>
<evidence type="ECO:0000256" key="1">
    <source>
        <dbReference type="ARBA" id="ARBA00001941"/>
    </source>
</evidence>
<dbReference type="PANTHER" id="PTHR46471:SF8">
    <property type="entry name" value="CHITIN DEACETYLASE"/>
    <property type="match status" value="1"/>
</dbReference>
<dbReference type="AlphaFoldDB" id="A0A6A7AJJ5"/>
<gene>
    <name evidence="9" type="ORF">CC86DRAFT_337841</name>
</gene>
<organism evidence="9 10">
    <name type="scientific">Ophiobolus disseminans</name>
    <dbReference type="NCBI Taxonomy" id="1469910"/>
    <lineage>
        <taxon>Eukaryota</taxon>
        <taxon>Fungi</taxon>
        <taxon>Dikarya</taxon>
        <taxon>Ascomycota</taxon>
        <taxon>Pezizomycotina</taxon>
        <taxon>Dothideomycetes</taxon>
        <taxon>Pleosporomycetidae</taxon>
        <taxon>Pleosporales</taxon>
        <taxon>Pleosporineae</taxon>
        <taxon>Phaeosphaeriaceae</taxon>
        <taxon>Ophiobolus</taxon>
    </lineage>
</organism>
<dbReference type="Pfam" id="PF01522">
    <property type="entry name" value="Polysacc_deac_1"/>
    <property type="match status" value="1"/>
</dbReference>
<dbReference type="GO" id="GO:0016810">
    <property type="term" value="F:hydrolase activity, acting on carbon-nitrogen (but not peptide) bonds"/>
    <property type="evidence" value="ECO:0007669"/>
    <property type="project" value="InterPro"/>
</dbReference>
<evidence type="ECO:0000256" key="5">
    <source>
        <dbReference type="ARBA" id="ARBA00023277"/>
    </source>
</evidence>
<dbReference type="GO" id="GO:0046872">
    <property type="term" value="F:metal ion binding"/>
    <property type="evidence" value="ECO:0007669"/>
    <property type="project" value="UniProtKB-KW"/>
</dbReference>
<dbReference type="GO" id="GO:0005975">
    <property type="term" value="P:carbohydrate metabolic process"/>
    <property type="evidence" value="ECO:0007669"/>
    <property type="project" value="InterPro"/>
</dbReference>
<proteinExistence type="predicted"/>
<evidence type="ECO:0000256" key="2">
    <source>
        <dbReference type="ARBA" id="ARBA00022723"/>
    </source>
</evidence>
<evidence type="ECO:0000313" key="9">
    <source>
        <dbReference type="EMBL" id="KAF2832867.1"/>
    </source>
</evidence>
<dbReference type="InterPro" id="IPR011330">
    <property type="entry name" value="Glyco_hydro/deAcase_b/a-brl"/>
</dbReference>
<dbReference type="PANTHER" id="PTHR46471">
    <property type="entry name" value="CHITIN DEACETYLASE"/>
    <property type="match status" value="1"/>
</dbReference>
<feature type="region of interest" description="Disordered" evidence="7">
    <location>
        <begin position="1"/>
        <end position="46"/>
    </location>
</feature>
<evidence type="ECO:0000256" key="7">
    <source>
        <dbReference type="SAM" id="MobiDB-lite"/>
    </source>
</evidence>
<keyword evidence="3" id="KW-0732">Signal</keyword>
<comment type="cofactor">
    <cofactor evidence="1">
        <name>Co(2+)</name>
        <dbReference type="ChEBI" id="CHEBI:48828"/>
    </cofactor>
</comment>
<dbReference type="Proteomes" id="UP000799424">
    <property type="component" value="Unassembled WGS sequence"/>
</dbReference>
<protein>
    <submittedName>
        <fullName evidence="9">Glycoside hydrolase/deacetylase</fullName>
    </submittedName>
</protein>
<sequence>MGPLAIAAPGSPPPSQLQHHTLSPRQKPTTPSPRIEPRPQKGNIPYGGPGIYSCTVPGTVALTFDDGPYIYTAGVMDQFATYGFKATFFVTGDNGRGPLDANPSGAALVRRMLAEGHQVGSHTWTHTDLNTLSDQQQRDEMLKTEAALKNIIGKTPTYMRPPYGSCNEACGAVMKDLGYVVAHWDLETDDWRYQADISISENIFKSSLAETDPKTGGRVVLAHDIHEQTATRLTAFMLGELKARGFRGVTLGECLGEPEENWYR</sequence>
<name>A0A6A7AJJ5_9PLEO</name>
<dbReference type="InterPro" id="IPR002509">
    <property type="entry name" value="NODB_dom"/>
</dbReference>
<keyword evidence="2" id="KW-0479">Metal-binding</keyword>
<feature type="compositionally biased region" description="Polar residues" evidence="7">
    <location>
        <begin position="16"/>
        <end position="29"/>
    </location>
</feature>
<keyword evidence="10" id="KW-1185">Reference proteome</keyword>